<dbReference type="Gene3D" id="2.60.120.260">
    <property type="entry name" value="Galactose-binding domain-like"/>
    <property type="match status" value="1"/>
</dbReference>
<keyword evidence="10" id="KW-1185">Reference proteome</keyword>
<sequence length="1406" mass="158445">MNFLEAHKADMLLVFLIHKTVLLAVVAQHNLTPFGTASQSSYFGGNMGLPVYAIRPPISNEWSLYQCSHTHVDRSRTPADWWMFQFSYEYVYITDIAIYYRTGFERRMDGFKLCVTNTSNTPPDSDACYEDPGTGFPNITQNISWNKLGKYVIYYDDKGYQEGPNRYDSPVVELCYVAINGCQKSSWGNNCETSCADNCINGNCFPGNGSCVWGCDPMYCFNDFCNKDTAVCTDGCKKNRTGNHCNKYNLASYSSVSQIPSGSHAASLAIDGNKTSCSKTQGKTSTFQIDLKKASIVTGLFVTFGGCPPTHYGSVCSKLCPEKCQGPCDLESGNCTFGCLDGWTGNKCEQECDDGHFGQNCLGFCDGCLSYSCHHVNGLCDNKTTCNPGYVYGQYCNKECSNGQFGTNCSKFCTGCKSDMCDRVNGLCDNTHACKPGYVYGDYCNKECPTGQYGTNCTQFCEGCISNICDHVGGLCNNTDACKPGYVYGDYCNEDCTDWNFGNNCSSKCNCLSEPCNKEDGICPQGGCKEGWHGDSCTQWCDEGKFGRNCNDSCEGCISNTCEATDGLCLNTTECKPGYYFTEYCNNTCDDWYFGINCTRKCNCLTGPCNRLTGKCPEGGCIKGWQGESCTEGCNEGHFGRNCNSSCDGCISNSCEAIGGLCYNTTGCELGYLVDEYCNKTCDDWYFGYNCTGKCYCLIGSCNRLNGICPSGGCQKGWHGESCEEAISELQKEDPPYAAAIGGGATAVILILLIVVVFIIYRRRLILTKDRKVDRKSSINETSFDTSKKTKNNHNYANIDSIAKAKDDTPSVTESEDTESQIVKVDDVNVYGNVLSVLKYKIMVEDLKTAIHEKQKGEDFKKEFYKKGLLYPHVEGSKEENKVKNRFLSLWPYDHSRVVLEGDTAYDYINASYIDNYEKEKAYIAAQGPKNETLRDFWHMIWQEKVGKVVMVTQLKENQKTKCAQYWPKSVTKPLAVNNYIVTLKEERKHTVYVYRLLTVLNKNDTNEKERKIHHFHFTQWPDHGVPDSIKLVSFYRKVKIEKCYQNGPMVVHCSAGVGRTGTFIAIDALYKNGENVGYVNVMECIEMMRKDRMNMVQTYEQYEAVFEALLELFTVPETSIPKNDFCKYISDQEHKTVPRNQNMYKVEFQRLETLRPVYPQSAYTAATSKENIQKNSKKKIFPHDKYRPYLMSYGKTSNDYINAVIVPGYEEKSKILVTQCPLEKTVVDFWTMVYDHQSNIVVLLDQLNMNAPLWLEQHELLEFSQFSIVQENVSNPDELQLTLRHENQCERKITVFTPNESIGTSDNMLPSNIILDLLKNVNDCWEENKGPITVICSDGCSKSGVFVALRLILEKLAIDDEIDVFQVVRTIQVRRPEFLMNFDQYEYCYKCIKDHLENESLYANV</sequence>
<gene>
    <name evidence="9" type="ORF">MEDL_51735</name>
</gene>
<dbReference type="GO" id="GO:0004725">
    <property type="term" value="F:protein tyrosine phosphatase activity"/>
    <property type="evidence" value="ECO:0007669"/>
    <property type="project" value="UniProtKB-EC"/>
</dbReference>
<dbReference type="InterPro" id="IPR000387">
    <property type="entry name" value="Tyr_Pase_dom"/>
</dbReference>
<keyword evidence="6" id="KW-0732">Signal</keyword>
<accession>A0A8S3UEK1</accession>
<dbReference type="InterPro" id="IPR003595">
    <property type="entry name" value="Tyr_Pase_cat"/>
</dbReference>
<evidence type="ECO:0000313" key="10">
    <source>
        <dbReference type="Proteomes" id="UP000683360"/>
    </source>
</evidence>
<evidence type="ECO:0000313" key="9">
    <source>
        <dbReference type="EMBL" id="CAG2239399.1"/>
    </source>
</evidence>
<dbReference type="EMBL" id="CAJPWZ010002518">
    <property type="protein sequence ID" value="CAG2239399.1"/>
    <property type="molecule type" value="Genomic_DNA"/>
</dbReference>
<evidence type="ECO:0000256" key="5">
    <source>
        <dbReference type="SAM" id="Phobius"/>
    </source>
</evidence>
<dbReference type="EC" id="3.1.3.48" evidence="1"/>
<keyword evidence="5" id="KW-0472">Membrane</keyword>
<dbReference type="Pfam" id="PF00102">
    <property type="entry name" value="Y_phosphatase"/>
    <property type="match status" value="2"/>
</dbReference>
<feature type="domain" description="Tyrosine-protein phosphatase" evidence="7">
    <location>
        <begin position="876"/>
        <end position="1113"/>
    </location>
</feature>
<keyword evidence="5" id="KW-1133">Transmembrane helix</keyword>
<dbReference type="PROSITE" id="PS50055">
    <property type="entry name" value="TYR_PHOSPHATASE_PTP"/>
    <property type="match status" value="2"/>
</dbReference>
<feature type="signal peptide" evidence="6">
    <location>
        <begin position="1"/>
        <end position="27"/>
    </location>
</feature>
<evidence type="ECO:0000256" key="1">
    <source>
        <dbReference type="ARBA" id="ARBA00013064"/>
    </source>
</evidence>
<dbReference type="OrthoDB" id="6117968at2759"/>
<feature type="domain" description="Tyrosine specific protein phosphatases" evidence="8">
    <location>
        <begin position="1316"/>
        <end position="1387"/>
    </location>
</feature>
<dbReference type="InterPro" id="IPR050348">
    <property type="entry name" value="Protein-Tyr_Phosphatase"/>
</dbReference>
<feature type="domain" description="Tyrosine-protein phosphatase" evidence="7">
    <location>
        <begin position="1145"/>
        <end position="1396"/>
    </location>
</feature>
<dbReference type="SMART" id="SM00194">
    <property type="entry name" value="PTPc"/>
    <property type="match status" value="2"/>
</dbReference>
<dbReference type="SUPFAM" id="SSF52799">
    <property type="entry name" value="(Phosphotyrosine protein) phosphatases II"/>
    <property type="match status" value="2"/>
</dbReference>
<evidence type="ECO:0000256" key="2">
    <source>
        <dbReference type="ARBA" id="ARBA00022801"/>
    </source>
</evidence>
<feature type="transmembrane region" description="Helical" evidence="5">
    <location>
        <begin position="737"/>
        <end position="761"/>
    </location>
</feature>
<dbReference type="PANTHER" id="PTHR19134">
    <property type="entry name" value="RECEPTOR-TYPE TYROSINE-PROTEIN PHOSPHATASE"/>
    <property type="match status" value="1"/>
</dbReference>
<reference evidence="9" key="1">
    <citation type="submission" date="2021-03" db="EMBL/GenBank/DDBJ databases">
        <authorList>
            <person name="Bekaert M."/>
        </authorList>
    </citation>
    <scope>NUCLEOTIDE SEQUENCE</scope>
</reference>
<name>A0A8S3UEK1_MYTED</name>
<comment type="catalytic activity">
    <reaction evidence="4">
        <text>O-phospho-L-tyrosyl-[protein] + H2O = L-tyrosyl-[protein] + phosphate</text>
        <dbReference type="Rhea" id="RHEA:10684"/>
        <dbReference type="Rhea" id="RHEA-COMP:10136"/>
        <dbReference type="Rhea" id="RHEA-COMP:20101"/>
        <dbReference type="ChEBI" id="CHEBI:15377"/>
        <dbReference type="ChEBI" id="CHEBI:43474"/>
        <dbReference type="ChEBI" id="CHEBI:46858"/>
        <dbReference type="ChEBI" id="CHEBI:61978"/>
        <dbReference type="EC" id="3.1.3.48"/>
    </reaction>
</comment>
<feature type="chain" id="PRO_5035863435" description="protein-tyrosine-phosphatase" evidence="6">
    <location>
        <begin position="28"/>
        <end position="1406"/>
    </location>
</feature>
<dbReference type="InterPro" id="IPR016130">
    <property type="entry name" value="Tyr_Pase_AS"/>
</dbReference>
<comment type="caution">
    <text evidence="9">The sequence shown here is derived from an EMBL/GenBank/DDBJ whole genome shotgun (WGS) entry which is preliminary data.</text>
</comment>
<dbReference type="PRINTS" id="PR00700">
    <property type="entry name" value="PRTYPHPHTASE"/>
</dbReference>
<dbReference type="Gene3D" id="3.90.190.10">
    <property type="entry name" value="Protein tyrosine phosphatase superfamily"/>
    <property type="match status" value="2"/>
</dbReference>
<evidence type="ECO:0000256" key="6">
    <source>
        <dbReference type="SAM" id="SignalP"/>
    </source>
</evidence>
<dbReference type="FunFam" id="3.90.190.10:FF:000102">
    <property type="entry name" value="Receptor-type tyrosine-protein phosphatase"/>
    <property type="match status" value="1"/>
</dbReference>
<evidence type="ECO:0000256" key="4">
    <source>
        <dbReference type="ARBA" id="ARBA00051722"/>
    </source>
</evidence>
<dbReference type="SMART" id="SM00404">
    <property type="entry name" value="PTPc_motif"/>
    <property type="match status" value="2"/>
</dbReference>
<dbReference type="CDD" id="cd00047">
    <property type="entry name" value="PTPc"/>
    <property type="match status" value="2"/>
</dbReference>
<evidence type="ECO:0000259" key="8">
    <source>
        <dbReference type="PROSITE" id="PS50056"/>
    </source>
</evidence>
<dbReference type="PROSITE" id="PS50056">
    <property type="entry name" value="TYR_PHOSPHATASE_2"/>
    <property type="match status" value="2"/>
</dbReference>
<feature type="domain" description="Tyrosine specific protein phosphatases" evidence="8">
    <location>
        <begin position="1030"/>
        <end position="1104"/>
    </location>
</feature>
<keyword evidence="3" id="KW-0904">Protein phosphatase</keyword>
<dbReference type="InterPro" id="IPR029021">
    <property type="entry name" value="Prot-tyrosine_phosphatase-like"/>
</dbReference>
<evidence type="ECO:0000256" key="3">
    <source>
        <dbReference type="ARBA" id="ARBA00022912"/>
    </source>
</evidence>
<dbReference type="PANTHER" id="PTHR19134:SF449">
    <property type="entry name" value="TYROSINE-PROTEIN PHOSPHATASE 1"/>
    <property type="match status" value="1"/>
</dbReference>
<dbReference type="PROSITE" id="PS00383">
    <property type="entry name" value="TYR_PHOSPHATASE_1"/>
    <property type="match status" value="1"/>
</dbReference>
<organism evidence="9 10">
    <name type="scientific">Mytilus edulis</name>
    <name type="common">Blue mussel</name>
    <dbReference type="NCBI Taxonomy" id="6550"/>
    <lineage>
        <taxon>Eukaryota</taxon>
        <taxon>Metazoa</taxon>
        <taxon>Spiralia</taxon>
        <taxon>Lophotrochozoa</taxon>
        <taxon>Mollusca</taxon>
        <taxon>Bivalvia</taxon>
        <taxon>Autobranchia</taxon>
        <taxon>Pteriomorphia</taxon>
        <taxon>Mytilida</taxon>
        <taxon>Mytiloidea</taxon>
        <taxon>Mytilidae</taxon>
        <taxon>Mytilinae</taxon>
        <taxon>Mytilus</taxon>
    </lineage>
</organism>
<keyword evidence="9" id="KW-0675">Receptor</keyword>
<proteinExistence type="predicted"/>
<dbReference type="Proteomes" id="UP000683360">
    <property type="component" value="Unassembled WGS sequence"/>
</dbReference>
<dbReference type="InterPro" id="IPR000242">
    <property type="entry name" value="PTP_cat"/>
</dbReference>
<protein>
    <recommendedName>
        <fullName evidence="1">protein-tyrosine-phosphatase</fullName>
        <ecNumber evidence="1">3.1.3.48</ecNumber>
    </recommendedName>
</protein>
<keyword evidence="5" id="KW-0812">Transmembrane</keyword>
<evidence type="ECO:0000259" key="7">
    <source>
        <dbReference type="PROSITE" id="PS50055"/>
    </source>
</evidence>
<dbReference type="Gene3D" id="2.170.300.10">
    <property type="entry name" value="Tie2 ligand-binding domain superfamily"/>
    <property type="match status" value="3"/>
</dbReference>
<keyword evidence="2" id="KW-0378">Hydrolase</keyword>